<proteinExistence type="predicted"/>
<feature type="region of interest" description="Disordered" evidence="1">
    <location>
        <begin position="114"/>
        <end position="133"/>
    </location>
</feature>
<accession>A0A7Z0C4V0</accession>
<sequence length="133" mass="15097">MPLDPDQRARAAVLELARGEHRRHHPALVHVGDPAGRAVVLPADHGPDHALRADVLGALLWHRRDERPLVWLTRTGSLSWQDVDADWYAGWRAAGAEVGVASRFLVVTRHGWHDPTSGATRTWRRIRDRRRPR</sequence>
<feature type="compositionally biased region" description="Basic residues" evidence="1">
    <location>
        <begin position="122"/>
        <end position="133"/>
    </location>
</feature>
<evidence type="ECO:0000313" key="2">
    <source>
        <dbReference type="EMBL" id="NYI10494.1"/>
    </source>
</evidence>
<dbReference type="RefSeq" id="WP_179531322.1">
    <property type="nucleotide sequence ID" value="NZ_BAAAPP010000010.1"/>
</dbReference>
<organism evidence="2 3">
    <name type="scientific">Nocardioides marinus</name>
    <dbReference type="NCBI Taxonomy" id="374514"/>
    <lineage>
        <taxon>Bacteria</taxon>
        <taxon>Bacillati</taxon>
        <taxon>Actinomycetota</taxon>
        <taxon>Actinomycetes</taxon>
        <taxon>Propionibacteriales</taxon>
        <taxon>Nocardioidaceae</taxon>
        <taxon>Nocardioides</taxon>
    </lineage>
</organism>
<dbReference type="EMBL" id="JACBZI010000001">
    <property type="protein sequence ID" value="NYI10494.1"/>
    <property type="molecule type" value="Genomic_DNA"/>
</dbReference>
<gene>
    <name evidence="2" type="ORF">BKA05_002009</name>
</gene>
<evidence type="ECO:0000256" key="1">
    <source>
        <dbReference type="SAM" id="MobiDB-lite"/>
    </source>
</evidence>
<name>A0A7Z0C4V0_9ACTN</name>
<protein>
    <submittedName>
        <fullName evidence="2">Uncharacterized protein</fullName>
    </submittedName>
</protein>
<evidence type="ECO:0000313" key="3">
    <source>
        <dbReference type="Proteomes" id="UP000537326"/>
    </source>
</evidence>
<reference evidence="2 3" key="1">
    <citation type="submission" date="2020-07" db="EMBL/GenBank/DDBJ databases">
        <title>Sequencing the genomes of 1000 actinobacteria strains.</title>
        <authorList>
            <person name="Klenk H.-P."/>
        </authorList>
    </citation>
    <scope>NUCLEOTIDE SEQUENCE [LARGE SCALE GENOMIC DNA]</scope>
    <source>
        <strain evidence="2 3">DSM 18248</strain>
    </source>
</reference>
<dbReference type="AlphaFoldDB" id="A0A7Z0C4V0"/>
<keyword evidence="3" id="KW-1185">Reference proteome</keyword>
<dbReference type="Proteomes" id="UP000537326">
    <property type="component" value="Unassembled WGS sequence"/>
</dbReference>
<comment type="caution">
    <text evidence="2">The sequence shown here is derived from an EMBL/GenBank/DDBJ whole genome shotgun (WGS) entry which is preliminary data.</text>
</comment>